<keyword evidence="4" id="KW-1185">Reference proteome</keyword>
<evidence type="ECO:0000313" key="3">
    <source>
        <dbReference type="EMBL" id="MFB9375999.1"/>
    </source>
</evidence>
<comment type="caution">
    <text evidence="3">The sequence shown here is derived from an EMBL/GenBank/DDBJ whole genome shotgun (WGS) entry which is preliminary data.</text>
</comment>
<dbReference type="InterPro" id="IPR036390">
    <property type="entry name" value="WH_DNA-bd_sf"/>
</dbReference>
<dbReference type="SUPFAM" id="SSF46785">
    <property type="entry name" value="Winged helix' DNA-binding domain"/>
    <property type="match status" value="1"/>
</dbReference>
<accession>A0ABV5LPH8</accession>
<evidence type="ECO:0000256" key="1">
    <source>
        <dbReference type="SAM" id="MobiDB-lite"/>
    </source>
</evidence>
<dbReference type="Pfam" id="PF12802">
    <property type="entry name" value="MarR_2"/>
    <property type="match status" value="1"/>
</dbReference>
<name>A0ABV5LPH8_9ACTN</name>
<dbReference type="EMBL" id="JBHMDM010000001">
    <property type="protein sequence ID" value="MFB9375999.1"/>
    <property type="molecule type" value="Genomic_DNA"/>
</dbReference>
<organism evidence="3 4">
    <name type="scientific">Kineococcus gynurae</name>
    <dbReference type="NCBI Taxonomy" id="452979"/>
    <lineage>
        <taxon>Bacteria</taxon>
        <taxon>Bacillati</taxon>
        <taxon>Actinomycetota</taxon>
        <taxon>Actinomycetes</taxon>
        <taxon>Kineosporiales</taxon>
        <taxon>Kineosporiaceae</taxon>
        <taxon>Kineococcus</taxon>
    </lineage>
</organism>
<dbReference type="InterPro" id="IPR039422">
    <property type="entry name" value="MarR/SlyA-like"/>
</dbReference>
<feature type="domain" description="HTH marR-type" evidence="2">
    <location>
        <begin position="11"/>
        <end position="147"/>
    </location>
</feature>
<dbReference type="PANTHER" id="PTHR33164:SF99">
    <property type="entry name" value="MARR FAMILY REGULATORY PROTEIN"/>
    <property type="match status" value="1"/>
</dbReference>
<dbReference type="InterPro" id="IPR000835">
    <property type="entry name" value="HTH_MarR-typ"/>
</dbReference>
<dbReference type="InterPro" id="IPR036388">
    <property type="entry name" value="WH-like_DNA-bd_sf"/>
</dbReference>
<gene>
    <name evidence="3" type="ORF">ACFFVI_03360</name>
</gene>
<dbReference type="Proteomes" id="UP001589748">
    <property type="component" value="Unassembled WGS sequence"/>
</dbReference>
<evidence type="ECO:0000259" key="2">
    <source>
        <dbReference type="PROSITE" id="PS50995"/>
    </source>
</evidence>
<dbReference type="RefSeq" id="WP_380139552.1">
    <property type="nucleotide sequence ID" value="NZ_JBHLUI010000012.1"/>
</dbReference>
<protein>
    <submittedName>
        <fullName evidence="3">MarR family winged helix-turn-helix transcriptional regulator</fullName>
    </submittedName>
</protein>
<reference evidence="3 4" key="1">
    <citation type="submission" date="2024-09" db="EMBL/GenBank/DDBJ databases">
        <authorList>
            <person name="Sun Q."/>
            <person name="Mori K."/>
        </authorList>
    </citation>
    <scope>NUCLEOTIDE SEQUENCE [LARGE SCALE GENOMIC DNA]</scope>
    <source>
        <strain evidence="3 4">TISTR 1856</strain>
    </source>
</reference>
<feature type="region of interest" description="Disordered" evidence="1">
    <location>
        <begin position="160"/>
        <end position="184"/>
    </location>
</feature>
<dbReference type="Gene3D" id="1.10.10.10">
    <property type="entry name" value="Winged helix-like DNA-binding domain superfamily/Winged helix DNA-binding domain"/>
    <property type="match status" value="1"/>
</dbReference>
<dbReference type="PROSITE" id="PS50995">
    <property type="entry name" value="HTH_MARR_2"/>
    <property type="match status" value="1"/>
</dbReference>
<sequence>MTAPRWLDPDERRLWLRVSALIELLPAALDAQLQRESDLTATAYLVLAMLSEEPGQSLRMSELGARSNASPSRVSHVVARLERDGYVRRERSREDGRGQVAILTEAGWQKVVDSAPQHVERVRQLVFDPLDAEQRRALDDAATQLLAVLDPDGRFAATALSRGQCPRSESATAAQIARQGDAAR</sequence>
<proteinExistence type="predicted"/>
<evidence type="ECO:0000313" key="4">
    <source>
        <dbReference type="Proteomes" id="UP001589748"/>
    </source>
</evidence>
<dbReference type="SMART" id="SM00347">
    <property type="entry name" value="HTH_MARR"/>
    <property type="match status" value="1"/>
</dbReference>
<dbReference type="PANTHER" id="PTHR33164">
    <property type="entry name" value="TRANSCRIPTIONAL REGULATOR, MARR FAMILY"/>
    <property type="match status" value="1"/>
</dbReference>